<dbReference type="GO" id="GO:0022625">
    <property type="term" value="C:cytosolic large ribosomal subunit"/>
    <property type="evidence" value="ECO:0007669"/>
    <property type="project" value="UniProtKB-UniRule"/>
</dbReference>
<evidence type="ECO:0000313" key="8">
    <source>
        <dbReference type="EMBL" id="OYV03528.1"/>
    </source>
</evidence>
<dbReference type="GO" id="GO:0019843">
    <property type="term" value="F:rRNA binding"/>
    <property type="evidence" value="ECO:0007669"/>
    <property type="project" value="UniProtKB-UniRule"/>
</dbReference>
<dbReference type="Gene3D" id="3.90.930.12">
    <property type="entry name" value="Ribosomal protein L6, alpha-beta domain"/>
    <property type="match status" value="2"/>
</dbReference>
<evidence type="ECO:0000256" key="1">
    <source>
        <dbReference type="ARBA" id="ARBA00022980"/>
    </source>
</evidence>
<evidence type="ECO:0000259" key="7">
    <source>
        <dbReference type="Pfam" id="PF00347"/>
    </source>
</evidence>
<dbReference type="EMBL" id="NMUJ01000003">
    <property type="protein sequence ID" value="OYV03528.1"/>
    <property type="molecule type" value="Genomic_DNA"/>
</dbReference>
<dbReference type="GO" id="GO:0002181">
    <property type="term" value="P:cytoplasmic translation"/>
    <property type="evidence" value="ECO:0007669"/>
    <property type="project" value="TreeGrafter"/>
</dbReference>
<evidence type="ECO:0000256" key="5">
    <source>
        <dbReference type="RuleBase" id="RU003869"/>
    </source>
</evidence>
<dbReference type="InterPro" id="IPR020040">
    <property type="entry name" value="Ribosomal_uL6_a/b-dom"/>
</dbReference>
<reference evidence="9" key="1">
    <citation type="submission" date="2017-07" db="EMBL/GenBank/DDBJ databases">
        <title>Novel pathways for hydrocarbon cycling and metabolic interdependencies in hydrothermal sediment communities.</title>
        <authorList>
            <person name="Dombrowski N."/>
            <person name="Seitz K."/>
            <person name="Teske A."/>
            <person name="Baker B."/>
        </authorList>
    </citation>
    <scope>NUCLEOTIDE SEQUENCE [LARGE SCALE GENOMIC DNA]</scope>
</reference>
<protein>
    <recommendedName>
        <fullName evidence="3 4">50S ribosomal protein L6</fullName>
    </recommendedName>
</protein>
<proteinExistence type="inferred from homology"/>
<sequence length="190" mass="21331">MSKIGKKPILLPENVRVEISENAVEVVGPKGKLTLEFPNYLQIVKEDGKLLVRVVEDKKAYRRMWGTIRAHLNNMVKGVTEGFTKTLILRGRGYQMSKEGNRLKIMVGFSHPVYADIPDDIEVELPDPQKLIVKGIDKQKVGNFAAKIRAIKPAKKFPYVPKGMTMPKGFYYEGEHVRVKAGKKGQVGGK</sequence>
<evidence type="ECO:0000313" key="9">
    <source>
        <dbReference type="Proteomes" id="UP000216312"/>
    </source>
</evidence>
<name>A0A257LV15_UNCW3</name>
<dbReference type="PANTHER" id="PTHR11655:SF14">
    <property type="entry name" value="LARGE RIBOSOMAL SUBUNIT PROTEIN UL6M"/>
    <property type="match status" value="1"/>
</dbReference>
<dbReference type="InterPro" id="IPR036789">
    <property type="entry name" value="Ribosomal_uL6-like_a/b-dom_sf"/>
</dbReference>
<comment type="function">
    <text evidence="6">This protein binds to the 23S rRNA, and is important in its secondary structure. It is located near the subunit interface in the base of the L7/L12 stalk, and near the tRNA binding site of the peptidyltransferase center.</text>
</comment>
<accession>A0A257LV15</accession>
<dbReference type="InterPro" id="IPR019906">
    <property type="entry name" value="Ribosomal_uL6_bac-type"/>
</dbReference>
<keyword evidence="6" id="KW-0699">rRNA-binding</keyword>
<dbReference type="SUPFAM" id="SSF56053">
    <property type="entry name" value="Ribosomal protein L6"/>
    <property type="match status" value="2"/>
</dbReference>
<comment type="similarity">
    <text evidence="5">Belongs to the universal ribosomal protein uL6 family.</text>
</comment>
<dbReference type="AlphaFoldDB" id="A0A257LV15"/>
<comment type="caution">
    <text evidence="8">The sequence shown here is derived from an EMBL/GenBank/DDBJ whole genome shotgun (WGS) entry which is preliminary data.</text>
</comment>
<evidence type="ECO:0000256" key="2">
    <source>
        <dbReference type="ARBA" id="ARBA00023274"/>
    </source>
</evidence>
<feature type="domain" description="Large ribosomal subunit protein uL6 alpha-beta" evidence="7">
    <location>
        <begin position="12"/>
        <end position="82"/>
    </location>
</feature>
<evidence type="ECO:0000256" key="6">
    <source>
        <dbReference type="RuleBase" id="RU003870"/>
    </source>
</evidence>
<dbReference type="PANTHER" id="PTHR11655">
    <property type="entry name" value="60S/50S RIBOSOMAL PROTEIN L6/L9"/>
    <property type="match status" value="1"/>
</dbReference>
<dbReference type="GO" id="GO:0003735">
    <property type="term" value="F:structural constituent of ribosome"/>
    <property type="evidence" value="ECO:0007669"/>
    <property type="project" value="UniProtKB-UniRule"/>
</dbReference>
<feature type="domain" description="Large ribosomal subunit protein uL6 alpha-beta" evidence="7">
    <location>
        <begin position="91"/>
        <end position="155"/>
    </location>
</feature>
<keyword evidence="6" id="KW-0694">RNA-binding</keyword>
<evidence type="ECO:0000256" key="4">
    <source>
        <dbReference type="NCBIfam" id="TIGR03654"/>
    </source>
</evidence>
<dbReference type="Proteomes" id="UP000216312">
    <property type="component" value="Unassembled WGS sequence"/>
</dbReference>
<evidence type="ECO:0000256" key="3">
    <source>
        <dbReference type="ARBA" id="ARBA00035454"/>
    </source>
</evidence>
<dbReference type="Pfam" id="PF00347">
    <property type="entry name" value="Ribosomal_L6"/>
    <property type="match status" value="2"/>
</dbReference>
<gene>
    <name evidence="8" type="ORF">CGW93_00395</name>
</gene>
<dbReference type="PRINTS" id="PR00059">
    <property type="entry name" value="RIBOSOMALL6"/>
</dbReference>
<keyword evidence="2 5" id="KW-0687">Ribonucleoprotein</keyword>
<dbReference type="InterPro" id="IPR000702">
    <property type="entry name" value="Ribosomal_uL6-like"/>
</dbReference>
<dbReference type="NCBIfam" id="TIGR03654">
    <property type="entry name" value="L6_bact"/>
    <property type="match status" value="1"/>
</dbReference>
<organism evidence="8 9">
    <name type="scientific">candidate division WOR-3 bacterium 4484_18</name>
    <dbReference type="NCBI Taxonomy" id="2020626"/>
    <lineage>
        <taxon>Bacteria</taxon>
        <taxon>Bacteria division WOR-3</taxon>
    </lineage>
</organism>
<keyword evidence="1 5" id="KW-0689">Ribosomal protein</keyword>
<dbReference type="PIRSF" id="PIRSF002162">
    <property type="entry name" value="Ribosomal_L6"/>
    <property type="match status" value="1"/>
</dbReference>